<feature type="signal peptide" evidence="1">
    <location>
        <begin position="1"/>
        <end position="17"/>
    </location>
</feature>
<sequence>MNIQILLILSLVGFGSTGLIPVEGLSEAVGGLTGGIKNVLSGIGSGVKVELPDNAKLAELFKELATGLETGKLTPEEVILNIQKYLLKV</sequence>
<name>A0A2G5VPC2_9PELO</name>
<comment type="caution">
    <text evidence="2">The sequence shown here is derived from an EMBL/GenBank/DDBJ whole genome shotgun (WGS) entry which is preliminary data.</text>
</comment>
<accession>A0A2G5VPC2</accession>
<gene>
    <name evidence="2" type="primary">Cnig_chr_I.g3178</name>
    <name evidence="2" type="ORF">B9Z55_003178</name>
</gene>
<evidence type="ECO:0000313" key="2">
    <source>
        <dbReference type="EMBL" id="PIC53497.1"/>
    </source>
</evidence>
<proteinExistence type="predicted"/>
<keyword evidence="1" id="KW-0732">Signal</keyword>
<organism evidence="2 3">
    <name type="scientific">Caenorhabditis nigoni</name>
    <dbReference type="NCBI Taxonomy" id="1611254"/>
    <lineage>
        <taxon>Eukaryota</taxon>
        <taxon>Metazoa</taxon>
        <taxon>Ecdysozoa</taxon>
        <taxon>Nematoda</taxon>
        <taxon>Chromadorea</taxon>
        <taxon>Rhabditida</taxon>
        <taxon>Rhabditina</taxon>
        <taxon>Rhabditomorpha</taxon>
        <taxon>Rhabditoidea</taxon>
        <taxon>Rhabditidae</taxon>
        <taxon>Peloderinae</taxon>
        <taxon>Caenorhabditis</taxon>
    </lineage>
</organism>
<dbReference type="Proteomes" id="UP000230233">
    <property type="component" value="Chromosome I"/>
</dbReference>
<evidence type="ECO:0000256" key="1">
    <source>
        <dbReference type="SAM" id="SignalP"/>
    </source>
</evidence>
<evidence type="ECO:0000313" key="3">
    <source>
        <dbReference type="Proteomes" id="UP000230233"/>
    </source>
</evidence>
<dbReference type="EMBL" id="PDUG01000001">
    <property type="protein sequence ID" value="PIC53497.1"/>
    <property type="molecule type" value="Genomic_DNA"/>
</dbReference>
<dbReference type="AlphaFoldDB" id="A0A2G5VPC2"/>
<reference evidence="3" key="1">
    <citation type="submission" date="2017-10" db="EMBL/GenBank/DDBJ databases">
        <title>Rapid genome shrinkage in a self-fertile nematode reveals novel sperm competition proteins.</title>
        <authorList>
            <person name="Yin D."/>
            <person name="Schwarz E.M."/>
            <person name="Thomas C.G."/>
            <person name="Felde R.L."/>
            <person name="Korf I.F."/>
            <person name="Cutter A.D."/>
            <person name="Schartner C.M."/>
            <person name="Ralston E.J."/>
            <person name="Meyer B.J."/>
            <person name="Haag E.S."/>
        </authorList>
    </citation>
    <scope>NUCLEOTIDE SEQUENCE [LARGE SCALE GENOMIC DNA]</scope>
    <source>
        <strain evidence="3">JU1422</strain>
    </source>
</reference>
<protein>
    <recommendedName>
        <fullName evidence="4">SXP/RAL-2 family protein Ani s 5-like cation-binding domain-containing protein</fullName>
    </recommendedName>
</protein>
<keyword evidence="3" id="KW-1185">Reference proteome</keyword>
<evidence type="ECO:0008006" key="4">
    <source>
        <dbReference type="Google" id="ProtNLM"/>
    </source>
</evidence>
<feature type="chain" id="PRO_5013545844" description="SXP/RAL-2 family protein Ani s 5-like cation-binding domain-containing protein" evidence="1">
    <location>
        <begin position="18"/>
        <end position="89"/>
    </location>
</feature>